<dbReference type="VEuPathDB" id="VectorBase:ASIC016388"/>
<evidence type="ECO:0000313" key="3">
    <source>
        <dbReference type="Proteomes" id="UP000030765"/>
    </source>
</evidence>
<accession>A0A084WDG9</accession>
<evidence type="ECO:0000313" key="2">
    <source>
        <dbReference type="EnsemblMetazoa" id="ASIC016388-PA"/>
    </source>
</evidence>
<proteinExistence type="predicted"/>
<evidence type="ECO:0000313" key="1">
    <source>
        <dbReference type="EMBL" id="KFB48263.1"/>
    </source>
</evidence>
<dbReference type="EMBL" id="ATLV01023009">
    <property type="status" value="NOT_ANNOTATED_CDS"/>
    <property type="molecule type" value="Genomic_DNA"/>
</dbReference>
<reference evidence="1 3" key="1">
    <citation type="journal article" date="2014" name="BMC Genomics">
        <title>Genome sequence of Anopheles sinensis provides insight into genetics basis of mosquito competence for malaria parasites.</title>
        <authorList>
            <person name="Zhou D."/>
            <person name="Zhang D."/>
            <person name="Ding G."/>
            <person name="Shi L."/>
            <person name="Hou Q."/>
            <person name="Ye Y."/>
            <person name="Xu Y."/>
            <person name="Zhou H."/>
            <person name="Xiong C."/>
            <person name="Li S."/>
            <person name="Yu J."/>
            <person name="Hong S."/>
            <person name="Yu X."/>
            <person name="Zou P."/>
            <person name="Chen C."/>
            <person name="Chang X."/>
            <person name="Wang W."/>
            <person name="Lv Y."/>
            <person name="Sun Y."/>
            <person name="Ma L."/>
            <person name="Shen B."/>
            <person name="Zhu C."/>
        </authorList>
    </citation>
    <scope>NUCLEOTIDE SEQUENCE [LARGE SCALE GENOMIC DNA]</scope>
</reference>
<protein>
    <submittedName>
        <fullName evidence="1 2">Runt-related transcription factor 2</fullName>
    </submittedName>
</protein>
<organism evidence="1">
    <name type="scientific">Anopheles sinensis</name>
    <name type="common">Mosquito</name>
    <dbReference type="NCBI Taxonomy" id="74873"/>
    <lineage>
        <taxon>Eukaryota</taxon>
        <taxon>Metazoa</taxon>
        <taxon>Ecdysozoa</taxon>
        <taxon>Arthropoda</taxon>
        <taxon>Hexapoda</taxon>
        <taxon>Insecta</taxon>
        <taxon>Pterygota</taxon>
        <taxon>Neoptera</taxon>
        <taxon>Endopterygota</taxon>
        <taxon>Diptera</taxon>
        <taxon>Nematocera</taxon>
        <taxon>Culicoidea</taxon>
        <taxon>Culicidae</taxon>
        <taxon>Anophelinae</taxon>
        <taxon>Anopheles</taxon>
    </lineage>
</organism>
<keyword evidence="3" id="KW-1185">Reference proteome</keyword>
<dbReference type="Proteomes" id="UP000030765">
    <property type="component" value="Unassembled WGS sequence"/>
</dbReference>
<dbReference type="EMBL" id="KE525339">
    <property type="protein sequence ID" value="KFB48263.1"/>
    <property type="molecule type" value="Genomic_DNA"/>
</dbReference>
<gene>
    <name evidence="1" type="ORF">ZHAS_00016388</name>
</gene>
<name>A0A084WDG9_ANOSI</name>
<reference evidence="2" key="2">
    <citation type="submission" date="2020-05" db="UniProtKB">
        <authorList>
            <consortium name="EnsemblMetazoa"/>
        </authorList>
    </citation>
    <scope>IDENTIFICATION</scope>
</reference>
<dbReference type="AlphaFoldDB" id="A0A084WDG9"/>
<sequence>MNRCQRPTCVTSSLFGRGVVNGFPATDTVYENGLMMDLRSKSGTHLHHSPPSTIVRCQALFPDASYAWPILDDSSPWRFEPISERTTANDAWFGLRWEIDRS</sequence>
<dbReference type="EnsemblMetazoa" id="ASIC016388-RA">
    <property type="protein sequence ID" value="ASIC016388-PA"/>
    <property type="gene ID" value="ASIC016388"/>
</dbReference>